<accession>A0A1G4KLN3</accession>
<dbReference type="InterPro" id="IPR021149">
    <property type="entry name" value="OligosaccharylTrfase_OST3/OST6"/>
</dbReference>
<reference evidence="12" key="1">
    <citation type="submission" date="2016-03" db="EMBL/GenBank/DDBJ databases">
        <authorList>
            <person name="Devillers Hugo."/>
        </authorList>
    </citation>
    <scope>NUCLEOTIDE SEQUENCE [LARGE SCALE GENOMIC DNA]</scope>
</reference>
<feature type="transmembrane region" description="Helical" evidence="9">
    <location>
        <begin position="179"/>
        <end position="199"/>
    </location>
</feature>
<dbReference type="AlphaFoldDB" id="A0A1G4KLN3"/>
<dbReference type="EMBL" id="LT598447">
    <property type="protein sequence ID" value="SCV05482.1"/>
    <property type="molecule type" value="Genomic_DNA"/>
</dbReference>
<evidence type="ECO:0000256" key="10">
    <source>
        <dbReference type="SAM" id="SignalP"/>
    </source>
</evidence>
<proteinExistence type="inferred from homology"/>
<dbReference type="OrthoDB" id="67566at2759"/>
<evidence type="ECO:0000256" key="4">
    <source>
        <dbReference type="ARBA" id="ARBA00022692"/>
    </source>
</evidence>
<evidence type="ECO:0000256" key="5">
    <source>
        <dbReference type="ARBA" id="ARBA00022729"/>
    </source>
</evidence>
<evidence type="ECO:0000256" key="8">
    <source>
        <dbReference type="ARBA" id="ARBA00023136"/>
    </source>
</evidence>
<dbReference type="GO" id="GO:0008250">
    <property type="term" value="C:oligosaccharyltransferase complex"/>
    <property type="evidence" value="ECO:0007669"/>
    <property type="project" value="TreeGrafter"/>
</dbReference>
<dbReference type="Pfam" id="PF04756">
    <property type="entry name" value="OST3_OST6"/>
    <property type="match status" value="1"/>
</dbReference>
<dbReference type="Proteomes" id="UP000189911">
    <property type="component" value="Chromosome H"/>
</dbReference>
<evidence type="ECO:0000256" key="6">
    <source>
        <dbReference type="ARBA" id="ARBA00022824"/>
    </source>
</evidence>
<keyword evidence="12" id="KW-1185">Reference proteome</keyword>
<keyword evidence="8 9" id="KW-0472">Membrane</keyword>
<feature type="chain" id="PRO_5009236578" evidence="10">
    <location>
        <begin position="21"/>
        <end position="348"/>
    </location>
</feature>
<dbReference type="SUPFAM" id="SSF52833">
    <property type="entry name" value="Thioredoxin-like"/>
    <property type="match status" value="1"/>
</dbReference>
<dbReference type="GO" id="GO:0018279">
    <property type="term" value="P:protein N-linked glycosylation via asparagine"/>
    <property type="evidence" value="ECO:0007669"/>
    <property type="project" value="TreeGrafter"/>
</dbReference>
<feature type="transmembrane region" description="Helical" evidence="9">
    <location>
        <begin position="307"/>
        <end position="333"/>
    </location>
</feature>
<dbReference type="Gene3D" id="3.40.30.10">
    <property type="entry name" value="Glutaredoxin"/>
    <property type="match status" value="1"/>
</dbReference>
<keyword evidence="5 10" id="KW-0732">Signal</keyword>
<keyword evidence="7 9" id="KW-1133">Transmembrane helix</keyword>
<organism evidence="11 12">
    <name type="scientific">Lachancea nothofagi CBS 11611</name>
    <dbReference type="NCBI Taxonomy" id="1266666"/>
    <lineage>
        <taxon>Eukaryota</taxon>
        <taxon>Fungi</taxon>
        <taxon>Dikarya</taxon>
        <taxon>Ascomycota</taxon>
        <taxon>Saccharomycotina</taxon>
        <taxon>Saccharomycetes</taxon>
        <taxon>Saccharomycetales</taxon>
        <taxon>Saccharomycetaceae</taxon>
        <taxon>Lachancea</taxon>
    </lineage>
</organism>
<evidence type="ECO:0000256" key="2">
    <source>
        <dbReference type="ARBA" id="ARBA00004477"/>
    </source>
</evidence>
<evidence type="ECO:0000313" key="11">
    <source>
        <dbReference type="EMBL" id="SCV05482.1"/>
    </source>
</evidence>
<evidence type="ECO:0000256" key="9">
    <source>
        <dbReference type="SAM" id="Phobius"/>
    </source>
</evidence>
<name>A0A1G4KLN3_9SACH</name>
<sequence length="348" mass="38031">MKATQLATLIVVTLISLTSALSNQLLAKEASKNKGTIKLTNGNFERVLGGKKDAYMVVLLTSTNPQIGCTLCAELEPEFSTLADSWYQDHRDGLSADGEKALFFAKADFEPKKNNEVFVHFKVNNVPRLLFLSPDQDFHSFNQINLPGESGLTRIVAVLNTLKDATGISDFQVHQPINWGSIAITAVSTAVVTLFIKKYKPIAVKLATSRAIWGVGTVFVIVLWNAGYMFNSIRGSQFAGMSQDGGAVVYFMEGQQQNQFGIETQIISVIYGILASCTVGLIAFVPYAKQFYSKDKAGRPSPSKASLIELVLTLSFLVTLYVIYSALTAVFGLKSSGYPFRLFKFPSS</sequence>
<feature type="transmembrane region" description="Helical" evidence="9">
    <location>
        <begin position="211"/>
        <end position="230"/>
    </location>
</feature>
<evidence type="ECO:0000256" key="7">
    <source>
        <dbReference type="ARBA" id="ARBA00022989"/>
    </source>
</evidence>
<keyword evidence="6" id="KW-0256">Endoplasmic reticulum</keyword>
<gene>
    <name evidence="11" type="ORF">LANO_0H08460G</name>
</gene>
<dbReference type="PANTHER" id="PTHR12692">
    <property type="entry name" value="DOLICHYL-DIPHOSPHOOLIGOSACCHARIDE--PROTEIN GLYCOSYLTRANSFERASE-RELATED"/>
    <property type="match status" value="1"/>
</dbReference>
<evidence type="ECO:0000313" key="12">
    <source>
        <dbReference type="Proteomes" id="UP000189911"/>
    </source>
</evidence>
<dbReference type="PANTHER" id="PTHR12692:SF0">
    <property type="entry name" value="GH11935P"/>
    <property type="match status" value="1"/>
</dbReference>
<feature type="signal peptide" evidence="10">
    <location>
        <begin position="1"/>
        <end position="20"/>
    </location>
</feature>
<keyword evidence="4 9" id="KW-0812">Transmembrane</keyword>
<evidence type="ECO:0000256" key="3">
    <source>
        <dbReference type="ARBA" id="ARBA00009561"/>
    </source>
</evidence>
<comment type="function">
    <text evidence="1">Subunit of the oligosaccharyl transferase (OST) complex that catalyzes the initial transfer of a defined glycan (Glc(3)Man(9)GlcNAc(2) in eukaryotes) from the lipid carrier dolichol-pyrophosphate to an asparagine residue within an Asn-X-Ser/Thr consensus motif in nascent polypeptide chains, the first step in protein N-glycosylation. N-glycosylation occurs cotranslationally and the complex associates with the Sec61 complex at the channel-forming translocon complex that mediates protein translocation across the endoplasmic reticulum (ER). All subunits are required for a maximal enzyme activity.</text>
</comment>
<comment type="similarity">
    <text evidence="3">Belongs to the OST3/OST6 family.</text>
</comment>
<dbReference type="InterPro" id="IPR036249">
    <property type="entry name" value="Thioredoxin-like_sf"/>
</dbReference>
<comment type="subcellular location">
    <subcellularLocation>
        <location evidence="2">Endoplasmic reticulum membrane</location>
        <topology evidence="2">Multi-pass membrane protein</topology>
    </subcellularLocation>
</comment>
<feature type="transmembrane region" description="Helical" evidence="9">
    <location>
        <begin position="266"/>
        <end position="287"/>
    </location>
</feature>
<protein>
    <submittedName>
        <fullName evidence="11">LANO_0H08460g1_1</fullName>
    </submittedName>
</protein>
<evidence type="ECO:0000256" key="1">
    <source>
        <dbReference type="ARBA" id="ARBA00002791"/>
    </source>
</evidence>